<protein>
    <submittedName>
        <fullName evidence="2">Uncharacterized protein</fullName>
    </submittedName>
</protein>
<accession>A0A448XKW2</accession>
<dbReference type="AlphaFoldDB" id="A0A448XKW2"/>
<feature type="region of interest" description="Disordered" evidence="1">
    <location>
        <begin position="84"/>
        <end position="166"/>
    </location>
</feature>
<dbReference type="EMBL" id="CAAALY010260002">
    <property type="protein sequence ID" value="VEL39075.1"/>
    <property type="molecule type" value="Genomic_DNA"/>
</dbReference>
<organism evidence="2 3">
    <name type="scientific">Protopolystoma xenopodis</name>
    <dbReference type="NCBI Taxonomy" id="117903"/>
    <lineage>
        <taxon>Eukaryota</taxon>
        <taxon>Metazoa</taxon>
        <taxon>Spiralia</taxon>
        <taxon>Lophotrochozoa</taxon>
        <taxon>Platyhelminthes</taxon>
        <taxon>Monogenea</taxon>
        <taxon>Polyopisthocotylea</taxon>
        <taxon>Polystomatidea</taxon>
        <taxon>Polystomatidae</taxon>
        <taxon>Protopolystoma</taxon>
    </lineage>
</organism>
<dbReference type="Proteomes" id="UP000784294">
    <property type="component" value="Unassembled WGS sequence"/>
</dbReference>
<name>A0A448XKW2_9PLAT</name>
<reference evidence="2" key="1">
    <citation type="submission" date="2018-11" db="EMBL/GenBank/DDBJ databases">
        <authorList>
            <consortium name="Pathogen Informatics"/>
        </authorList>
    </citation>
    <scope>NUCLEOTIDE SEQUENCE</scope>
</reference>
<evidence type="ECO:0000313" key="2">
    <source>
        <dbReference type="EMBL" id="VEL39075.1"/>
    </source>
</evidence>
<feature type="compositionally biased region" description="Low complexity" evidence="1">
    <location>
        <begin position="143"/>
        <end position="153"/>
    </location>
</feature>
<feature type="compositionally biased region" description="Polar residues" evidence="1">
    <location>
        <begin position="90"/>
        <end position="105"/>
    </location>
</feature>
<keyword evidence="3" id="KW-1185">Reference proteome</keyword>
<gene>
    <name evidence="2" type="ORF">PXEA_LOCUS32515</name>
</gene>
<proteinExistence type="predicted"/>
<sequence length="166" mass="18005">MVWRDHTKLNCVARRSSCANVAPTVTRLFTSGLLFHSIISHVCAHLPARLVGYCCLFSPHSRPPSQPAAGPCRREAGLDFWLPFADETDTNGSSTRPMPQQQSLASAKAVVGRRRGQTSPPVEPRALATGDPRPMKPPRRLSGTRSPGPTTSSVFGSLRGRYDNGE</sequence>
<evidence type="ECO:0000313" key="3">
    <source>
        <dbReference type="Proteomes" id="UP000784294"/>
    </source>
</evidence>
<comment type="caution">
    <text evidence="2">The sequence shown here is derived from an EMBL/GenBank/DDBJ whole genome shotgun (WGS) entry which is preliminary data.</text>
</comment>
<evidence type="ECO:0000256" key="1">
    <source>
        <dbReference type="SAM" id="MobiDB-lite"/>
    </source>
</evidence>